<dbReference type="KEGG" id="rml:FF011L_52520"/>
<accession>A0A517MNI9</accession>
<reference evidence="2 3" key="1">
    <citation type="submission" date="2019-02" db="EMBL/GenBank/DDBJ databases">
        <title>Deep-cultivation of Planctomycetes and their phenomic and genomic characterization uncovers novel biology.</title>
        <authorList>
            <person name="Wiegand S."/>
            <person name="Jogler M."/>
            <person name="Boedeker C."/>
            <person name="Pinto D."/>
            <person name="Vollmers J."/>
            <person name="Rivas-Marin E."/>
            <person name="Kohn T."/>
            <person name="Peeters S.H."/>
            <person name="Heuer A."/>
            <person name="Rast P."/>
            <person name="Oberbeckmann S."/>
            <person name="Bunk B."/>
            <person name="Jeske O."/>
            <person name="Meyerdierks A."/>
            <person name="Storesund J.E."/>
            <person name="Kallscheuer N."/>
            <person name="Luecker S."/>
            <person name="Lage O.M."/>
            <person name="Pohl T."/>
            <person name="Merkel B.J."/>
            <person name="Hornburger P."/>
            <person name="Mueller R.-W."/>
            <person name="Bruemmer F."/>
            <person name="Labrenz M."/>
            <person name="Spormann A.M."/>
            <person name="Op den Camp H."/>
            <person name="Overmann J."/>
            <person name="Amann R."/>
            <person name="Jetten M.S.M."/>
            <person name="Mascher T."/>
            <person name="Medema M.H."/>
            <person name="Devos D.P."/>
            <person name="Kaster A.-K."/>
            <person name="Ovreas L."/>
            <person name="Rohde M."/>
            <person name="Galperin M.Y."/>
            <person name="Jogler C."/>
        </authorList>
    </citation>
    <scope>NUCLEOTIDE SEQUENCE [LARGE SCALE GENOMIC DNA]</scope>
    <source>
        <strain evidence="2 3">FF011L</strain>
    </source>
</reference>
<name>A0A517MNI9_9BACT</name>
<feature type="region of interest" description="Disordered" evidence="1">
    <location>
        <begin position="330"/>
        <end position="349"/>
    </location>
</feature>
<dbReference type="Proteomes" id="UP000320672">
    <property type="component" value="Chromosome"/>
</dbReference>
<protein>
    <submittedName>
        <fullName evidence="2">Uncharacterized protein</fullName>
    </submittedName>
</protein>
<organism evidence="2 3">
    <name type="scientific">Roseimaritima multifibrata</name>
    <dbReference type="NCBI Taxonomy" id="1930274"/>
    <lineage>
        <taxon>Bacteria</taxon>
        <taxon>Pseudomonadati</taxon>
        <taxon>Planctomycetota</taxon>
        <taxon>Planctomycetia</taxon>
        <taxon>Pirellulales</taxon>
        <taxon>Pirellulaceae</taxon>
        <taxon>Roseimaritima</taxon>
    </lineage>
</organism>
<evidence type="ECO:0000313" key="2">
    <source>
        <dbReference type="EMBL" id="QDS96441.1"/>
    </source>
</evidence>
<feature type="compositionally biased region" description="Basic and acidic residues" evidence="1">
    <location>
        <begin position="59"/>
        <end position="81"/>
    </location>
</feature>
<dbReference type="AlphaFoldDB" id="A0A517MNI9"/>
<gene>
    <name evidence="2" type="ORF">FF011L_52520</name>
</gene>
<keyword evidence="3" id="KW-1185">Reference proteome</keyword>
<proteinExistence type="predicted"/>
<evidence type="ECO:0000256" key="1">
    <source>
        <dbReference type="SAM" id="MobiDB-lite"/>
    </source>
</evidence>
<sequence length="349" mass="39201">MIDRILTSCLAVCLTMATAYPKGPPLQQPRASVVAADVLVSAKANPNPQAKDQAAPAVQKKDAPKEKDIANEKDKKTAEEDAKRIKAWVDAKLKVAEAAKQAKADAKNNAIQANRNKAQRNQIISRLRPATDLELAFLRRCSQPTDEQRMVIAIDVTDMLEKLADEGNSAISQRGAFVQINGKVVENQDSQLGPQVRLRNKIRAIAKKQLTEEQFAAYTKEFDLRSEADKQRLVDQILMRIDQFILLEEEQYDVIEKVLTNKIENVSSMRFNFQPYVLPSIPDDWIVPHLSESQKKIWTLANKQTSYSSLQSSNTFFKEKFWEPPAEAVDDEAKQAAGDIVDGQPQEKK</sequence>
<feature type="region of interest" description="Disordered" evidence="1">
    <location>
        <begin position="44"/>
        <end position="81"/>
    </location>
</feature>
<evidence type="ECO:0000313" key="3">
    <source>
        <dbReference type="Proteomes" id="UP000320672"/>
    </source>
</evidence>
<dbReference type="OrthoDB" id="289704at2"/>
<dbReference type="RefSeq" id="WP_145354587.1">
    <property type="nucleotide sequence ID" value="NZ_CP036262.1"/>
</dbReference>
<dbReference type="EMBL" id="CP036262">
    <property type="protein sequence ID" value="QDS96441.1"/>
    <property type="molecule type" value="Genomic_DNA"/>
</dbReference>